<keyword evidence="2 5" id="KW-0812">Transmembrane</keyword>
<dbReference type="STRING" id="1317125.SAMN05444128_0217"/>
<feature type="transmembrane region" description="Helical" evidence="5">
    <location>
        <begin position="239"/>
        <end position="264"/>
    </location>
</feature>
<dbReference type="InterPro" id="IPR051533">
    <property type="entry name" value="WaaL-like"/>
</dbReference>
<evidence type="ECO:0000256" key="1">
    <source>
        <dbReference type="ARBA" id="ARBA00004141"/>
    </source>
</evidence>
<feature type="transmembrane region" description="Helical" evidence="5">
    <location>
        <begin position="129"/>
        <end position="152"/>
    </location>
</feature>
<dbReference type="Pfam" id="PF04932">
    <property type="entry name" value="Wzy_C"/>
    <property type="match status" value="1"/>
</dbReference>
<feature type="domain" description="O-antigen ligase-related" evidence="6">
    <location>
        <begin position="199"/>
        <end position="344"/>
    </location>
</feature>
<dbReference type="AlphaFoldDB" id="A0A1R3WCB9"/>
<gene>
    <name evidence="7" type="ORF">SAMN05444128_0217</name>
</gene>
<sequence length="431" mass="49296">MIEIFFLVIEIFIIGFSIYLFLSKKELSIIYIPTLLFAQTVITPVLPAMTYYIIFSLFILYFVYFNTSFLRENVFSFISLLYYGILLAQSPDIESIRGSLFSVTWLFLAIPLTAAIYRKFTRDELLKELSQAAFILLIVFVLNVIISTYTGYAPNAMYGITTGILYGNLYATDFNVLSLATFVVLLRAVNKKSIIYFLLFIISFAFITLSLRRSVMGLAALGVAVAVLLLITQRSIIKVAIFCGLATIIGFFVVANTGFMTVLIERYEHRNLAERELEEEKRFLEYQVLYEDMFIFEDYSPWFGYGLFNSAGNYGKGIFEQRTLHSDLTNMAHSTGILGVLLYILLMHTCFWKSYKASATRSDKLLLFYCVIVFIVYTTTGRYTTIENIWFIVLLVMLPLSKTSGFEELYISLKNDKPALKKDVNLLKTSA</sequence>
<keyword evidence="7" id="KW-0436">Ligase</keyword>
<evidence type="ECO:0000256" key="3">
    <source>
        <dbReference type="ARBA" id="ARBA00022989"/>
    </source>
</evidence>
<dbReference type="InterPro" id="IPR007016">
    <property type="entry name" value="O-antigen_ligase-rel_domated"/>
</dbReference>
<feature type="transmembrane region" description="Helical" evidence="5">
    <location>
        <begin position="6"/>
        <end position="22"/>
    </location>
</feature>
<reference evidence="8" key="1">
    <citation type="submission" date="2017-01" db="EMBL/GenBank/DDBJ databases">
        <authorList>
            <person name="Varghese N."/>
            <person name="Submissions S."/>
        </authorList>
    </citation>
    <scope>NUCLEOTIDE SEQUENCE [LARGE SCALE GENOMIC DNA]</scope>
    <source>
        <strain evidence="8">LP100</strain>
    </source>
</reference>
<dbReference type="GO" id="GO:0016020">
    <property type="term" value="C:membrane"/>
    <property type="evidence" value="ECO:0007669"/>
    <property type="project" value="UniProtKB-SubCell"/>
</dbReference>
<feature type="transmembrane region" description="Helical" evidence="5">
    <location>
        <begin position="96"/>
        <end position="117"/>
    </location>
</feature>
<feature type="transmembrane region" description="Helical" evidence="5">
    <location>
        <begin position="193"/>
        <end position="209"/>
    </location>
</feature>
<dbReference type="GO" id="GO:0016874">
    <property type="term" value="F:ligase activity"/>
    <property type="evidence" value="ECO:0007669"/>
    <property type="project" value="UniProtKB-KW"/>
</dbReference>
<dbReference type="RefSeq" id="WP_076665671.1">
    <property type="nucleotide sequence ID" value="NZ_FTPP01000001.1"/>
</dbReference>
<protein>
    <submittedName>
        <fullName evidence="7">O-Antigen ligase</fullName>
    </submittedName>
</protein>
<feature type="transmembrane region" description="Helical" evidence="5">
    <location>
        <begin position="74"/>
        <end position="90"/>
    </location>
</feature>
<feature type="transmembrane region" description="Helical" evidence="5">
    <location>
        <begin position="215"/>
        <end position="232"/>
    </location>
</feature>
<feature type="transmembrane region" description="Helical" evidence="5">
    <location>
        <begin position="389"/>
        <end position="411"/>
    </location>
</feature>
<dbReference type="PANTHER" id="PTHR37422:SF17">
    <property type="entry name" value="O-ANTIGEN LIGASE"/>
    <property type="match status" value="1"/>
</dbReference>
<organism evidence="7 8">
    <name type="scientific">Pontibacter indicus</name>
    <dbReference type="NCBI Taxonomy" id="1317125"/>
    <lineage>
        <taxon>Bacteria</taxon>
        <taxon>Pseudomonadati</taxon>
        <taxon>Bacteroidota</taxon>
        <taxon>Cytophagia</taxon>
        <taxon>Cytophagales</taxon>
        <taxon>Hymenobacteraceae</taxon>
        <taxon>Pontibacter</taxon>
    </lineage>
</organism>
<feature type="transmembrane region" description="Helical" evidence="5">
    <location>
        <begin position="51"/>
        <end position="67"/>
    </location>
</feature>
<evidence type="ECO:0000256" key="4">
    <source>
        <dbReference type="ARBA" id="ARBA00023136"/>
    </source>
</evidence>
<feature type="transmembrane region" description="Helical" evidence="5">
    <location>
        <begin position="331"/>
        <end position="352"/>
    </location>
</feature>
<comment type="subcellular location">
    <subcellularLocation>
        <location evidence="1">Membrane</location>
        <topology evidence="1">Multi-pass membrane protein</topology>
    </subcellularLocation>
</comment>
<keyword evidence="8" id="KW-1185">Reference proteome</keyword>
<accession>A0A1R3WCB9</accession>
<dbReference type="OrthoDB" id="850738at2"/>
<evidence type="ECO:0000313" key="7">
    <source>
        <dbReference type="EMBL" id="SIT75496.1"/>
    </source>
</evidence>
<dbReference type="Proteomes" id="UP000187181">
    <property type="component" value="Unassembled WGS sequence"/>
</dbReference>
<evidence type="ECO:0000259" key="6">
    <source>
        <dbReference type="Pfam" id="PF04932"/>
    </source>
</evidence>
<feature type="transmembrane region" description="Helical" evidence="5">
    <location>
        <begin position="364"/>
        <end position="383"/>
    </location>
</feature>
<dbReference type="PANTHER" id="PTHR37422">
    <property type="entry name" value="TEICHURONIC ACID BIOSYNTHESIS PROTEIN TUAE"/>
    <property type="match status" value="1"/>
</dbReference>
<proteinExistence type="predicted"/>
<keyword evidence="3 5" id="KW-1133">Transmembrane helix</keyword>
<evidence type="ECO:0000313" key="8">
    <source>
        <dbReference type="Proteomes" id="UP000187181"/>
    </source>
</evidence>
<keyword evidence="4 5" id="KW-0472">Membrane</keyword>
<evidence type="ECO:0000256" key="5">
    <source>
        <dbReference type="SAM" id="Phobius"/>
    </source>
</evidence>
<dbReference type="EMBL" id="FTPP01000001">
    <property type="protein sequence ID" value="SIT75496.1"/>
    <property type="molecule type" value="Genomic_DNA"/>
</dbReference>
<feature type="transmembrane region" description="Helical" evidence="5">
    <location>
        <begin position="164"/>
        <end position="186"/>
    </location>
</feature>
<evidence type="ECO:0000256" key="2">
    <source>
        <dbReference type="ARBA" id="ARBA00022692"/>
    </source>
</evidence>
<name>A0A1R3WCB9_9BACT</name>